<organism evidence="1">
    <name type="scientific">Rhizophora mucronata</name>
    <name type="common">Asiatic mangrove</name>
    <dbReference type="NCBI Taxonomy" id="61149"/>
    <lineage>
        <taxon>Eukaryota</taxon>
        <taxon>Viridiplantae</taxon>
        <taxon>Streptophyta</taxon>
        <taxon>Embryophyta</taxon>
        <taxon>Tracheophyta</taxon>
        <taxon>Spermatophyta</taxon>
        <taxon>Magnoliopsida</taxon>
        <taxon>eudicotyledons</taxon>
        <taxon>Gunneridae</taxon>
        <taxon>Pentapetalae</taxon>
        <taxon>rosids</taxon>
        <taxon>fabids</taxon>
        <taxon>Malpighiales</taxon>
        <taxon>Rhizophoraceae</taxon>
        <taxon>Rhizophora</taxon>
    </lineage>
</organism>
<protein>
    <submittedName>
        <fullName evidence="1">Uncharacterized protein</fullName>
    </submittedName>
</protein>
<accession>A0A2P2R0W9</accession>
<name>A0A2P2R0W9_RHIMU</name>
<evidence type="ECO:0000313" key="1">
    <source>
        <dbReference type="EMBL" id="MBX72801.1"/>
    </source>
</evidence>
<sequence>MVDSGKNLLVITPLLEVLYQLCLCQHNLHRFIMTWTKYYVGVKKPEPDILTIFMIRQGTSV</sequence>
<reference evidence="1" key="1">
    <citation type="submission" date="2018-02" db="EMBL/GenBank/DDBJ databases">
        <title>Rhizophora mucronata_Transcriptome.</title>
        <authorList>
            <person name="Meera S.P."/>
            <person name="Sreeshan A."/>
            <person name="Augustine A."/>
        </authorList>
    </citation>
    <scope>NUCLEOTIDE SEQUENCE</scope>
    <source>
        <tissue evidence="1">Leaf</tissue>
    </source>
</reference>
<dbReference type="AlphaFoldDB" id="A0A2P2R0W9"/>
<proteinExistence type="predicted"/>
<dbReference type="EMBL" id="GGEC01092317">
    <property type="protein sequence ID" value="MBX72801.1"/>
    <property type="molecule type" value="Transcribed_RNA"/>
</dbReference>